<dbReference type="GO" id="GO:0016301">
    <property type="term" value="F:kinase activity"/>
    <property type="evidence" value="ECO:0007669"/>
    <property type="project" value="UniProtKB-KW"/>
</dbReference>
<dbReference type="HOGENOM" id="CLU_045532_2_1_11"/>
<dbReference type="Proteomes" id="UP000034037">
    <property type="component" value="Chromosome"/>
</dbReference>
<dbReference type="PROSITE" id="PS50146">
    <property type="entry name" value="DAGK"/>
    <property type="match status" value="1"/>
</dbReference>
<reference evidence="4 5" key="1">
    <citation type="submission" date="2015-04" db="EMBL/GenBank/DDBJ databases">
        <title>Complete Genome Sequence of Brevibacterium flavum ATCC 15168.</title>
        <authorList>
            <person name="Ahn J."/>
            <person name="Park G."/>
            <person name="Jeon W."/>
            <person name="Jang Y."/>
            <person name="Jang M."/>
            <person name="Lee H."/>
            <person name="Lee H."/>
        </authorList>
    </citation>
    <scope>NUCLEOTIDE SEQUENCE [LARGE SCALE GENOMIC DNA]</scope>
    <source>
        <strain evidence="4 5">ATCC 15168</strain>
    </source>
</reference>
<dbReference type="PATRIC" id="fig|92706.3.peg.2713"/>
<keyword evidence="4" id="KW-0808">Transferase</keyword>
<dbReference type="InterPro" id="IPR001206">
    <property type="entry name" value="Diacylglycerol_kinase_cat_dom"/>
</dbReference>
<dbReference type="Pfam" id="PF00781">
    <property type="entry name" value="DAGK_cat"/>
    <property type="match status" value="1"/>
</dbReference>
<dbReference type="InterPro" id="IPR016064">
    <property type="entry name" value="NAD/diacylglycerol_kinase_sf"/>
</dbReference>
<dbReference type="RefSeq" id="WP_003863139.1">
    <property type="nucleotide sequence ID" value="NZ_CP011309.1"/>
</dbReference>
<dbReference type="Gene3D" id="2.60.200.40">
    <property type="match status" value="1"/>
</dbReference>
<keyword evidence="4" id="KW-0418">Kinase</keyword>
<organism evidence="4 5">
    <name type="scientific">[Brevibacterium] flavum</name>
    <dbReference type="NCBI Taxonomy" id="92706"/>
    <lineage>
        <taxon>Bacteria</taxon>
        <taxon>Bacillati</taxon>
        <taxon>Actinomycetota</taxon>
        <taxon>Actinomycetes</taxon>
        <taxon>Mycobacteriales</taxon>
        <taxon>Corynebacteriaceae</taxon>
        <taxon>Corynebacterium</taxon>
    </lineage>
</organism>
<dbReference type="SUPFAM" id="SSF111331">
    <property type="entry name" value="NAD kinase/diacylglycerol kinase-like"/>
    <property type="match status" value="1"/>
</dbReference>
<evidence type="ECO:0000259" key="3">
    <source>
        <dbReference type="PROSITE" id="PS50146"/>
    </source>
</evidence>
<dbReference type="SMART" id="SM00046">
    <property type="entry name" value="DAGKc"/>
    <property type="match status" value="1"/>
</dbReference>
<dbReference type="AlphaFoldDB" id="A0A0F6WRI6"/>
<dbReference type="InterPro" id="IPR050187">
    <property type="entry name" value="Lipid_Phosphate_FormReg"/>
</dbReference>
<sequence>MTLKTSVLALLLDNVHVLLIANPESTTQTQKLFRRVVPALMALDGVSLEARFTHYGGHAEEMVAGLTVDDFDVIIPAGGDGTVNEVINGLLGSAEGDFRNLEDLPAIAVLPTGSANVFARALGYPTDPYAAADALVELIRKNHTRTITLGTWKGDDQGTRWFAVNAGFGIDADVIARVERARSFGFAASPLLYLQVSLRAWVKTQIKPPKITVEAVDSKGHKLHKEEVPMLLASNTNPWTFLGPLPVVTNPQNSFDTGLGLFGLTSVRGFGGVAAMMHLIGVGHGRKLEKLIAKRTIAFDDAEKVTLTCDSDQRFQVDGEYEGKPTKVVLESITDAVRVYAPKTHPTPPIMNWAVHLFKHVRDFLRVRTFGI</sequence>
<evidence type="ECO:0000256" key="2">
    <source>
        <dbReference type="ARBA" id="ARBA00005983"/>
    </source>
</evidence>
<dbReference type="InterPro" id="IPR017438">
    <property type="entry name" value="ATP-NAD_kinase_N"/>
</dbReference>
<comment type="cofactor">
    <cofactor evidence="1">
        <name>Mg(2+)</name>
        <dbReference type="ChEBI" id="CHEBI:18420"/>
    </cofactor>
</comment>
<dbReference type="PANTHER" id="PTHR12358:SF54">
    <property type="entry name" value="SPHINGOSINE KINASE RELATED PROTEIN"/>
    <property type="match status" value="1"/>
</dbReference>
<name>A0A0F6WRI6_9CORY</name>
<gene>
    <name evidence="4" type="ORF">YH66_12975</name>
</gene>
<evidence type="ECO:0000313" key="4">
    <source>
        <dbReference type="EMBL" id="AKF28367.1"/>
    </source>
</evidence>
<keyword evidence="5" id="KW-1185">Reference proteome</keyword>
<evidence type="ECO:0000313" key="5">
    <source>
        <dbReference type="Proteomes" id="UP000034037"/>
    </source>
</evidence>
<comment type="similarity">
    <text evidence="2">Belongs to the diacylglycerol/lipid kinase family.</text>
</comment>
<dbReference type="PANTHER" id="PTHR12358">
    <property type="entry name" value="SPHINGOSINE KINASE"/>
    <property type="match status" value="1"/>
</dbReference>
<protein>
    <submittedName>
        <fullName evidence="4">Diacylglycerol kinase</fullName>
    </submittedName>
</protein>
<dbReference type="EMBL" id="CP011309">
    <property type="protein sequence ID" value="AKF28367.1"/>
    <property type="molecule type" value="Genomic_DNA"/>
</dbReference>
<accession>A0A0F6WRI6</accession>
<feature type="domain" description="DAGKc" evidence="3">
    <location>
        <begin position="12"/>
        <end position="153"/>
    </location>
</feature>
<proteinExistence type="inferred from homology"/>
<dbReference type="Gene3D" id="3.40.50.10330">
    <property type="entry name" value="Probable inorganic polyphosphate/atp-NAD kinase, domain 1"/>
    <property type="match status" value="1"/>
</dbReference>
<evidence type="ECO:0000256" key="1">
    <source>
        <dbReference type="ARBA" id="ARBA00001946"/>
    </source>
</evidence>